<keyword evidence="1" id="KW-0732">Signal</keyword>
<dbReference type="AlphaFoldDB" id="A0A4S3J8C2"/>
<proteinExistence type="predicted"/>
<feature type="signal peptide" evidence="1">
    <location>
        <begin position="1"/>
        <end position="32"/>
    </location>
</feature>
<name>A0A4S3J8C2_9EURO</name>
<protein>
    <recommendedName>
        <fullName evidence="4">Secreted protein</fullName>
    </recommendedName>
</protein>
<dbReference type="EMBL" id="SOSA01000520">
    <property type="protein sequence ID" value="THC90448.1"/>
    <property type="molecule type" value="Genomic_DNA"/>
</dbReference>
<dbReference type="VEuPathDB" id="FungiDB:EYZ11_010090"/>
<keyword evidence="3" id="KW-1185">Reference proteome</keyword>
<accession>A0A4S3J8C2</accession>
<evidence type="ECO:0000256" key="1">
    <source>
        <dbReference type="SAM" id="SignalP"/>
    </source>
</evidence>
<evidence type="ECO:0000313" key="3">
    <source>
        <dbReference type="Proteomes" id="UP000308092"/>
    </source>
</evidence>
<comment type="caution">
    <text evidence="2">The sequence shown here is derived from an EMBL/GenBank/DDBJ whole genome shotgun (WGS) entry which is preliminary data.</text>
</comment>
<organism evidence="2 3">
    <name type="scientific">Aspergillus tanneri</name>
    <dbReference type="NCBI Taxonomy" id="1220188"/>
    <lineage>
        <taxon>Eukaryota</taxon>
        <taxon>Fungi</taxon>
        <taxon>Dikarya</taxon>
        <taxon>Ascomycota</taxon>
        <taxon>Pezizomycotina</taxon>
        <taxon>Eurotiomycetes</taxon>
        <taxon>Eurotiomycetidae</taxon>
        <taxon>Eurotiales</taxon>
        <taxon>Aspergillaceae</taxon>
        <taxon>Aspergillus</taxon>
        <taxon>Aspergillus subgen. Circumdati</taxon>
    </lineage>
</organism>
<gene>
    <name evidence="2" type="ORF">EYZ11_010090</name>
</gene>
<reference evidence="2 3" key="1">
    <citation type="submission" date="2019-03" db="EMBL/GenBank/DDBJ databases">
        <title>The genome sequence of a newly discovered highly antifungal drug resistant Aspergillus species, Aspergillus tanneri NIH 1004.</title>
        <authorList>
            <person name="Mounaud S."/>
            <person name="Singh I."/>
            <person name="Joardar V."/>
            <person name="Pakala S."/>
            <person name="Pakala S."/>
            <person name="Venepally P."/>
            <person name="Hoover J."/>
            <person name="Nierman W."/>
            <person name="Chung J."/>
            <person name="Losada L."/>
        </authorList>
    </citation>
    <scope>NUCLEOTIDE SEQUENCE [LARGE SCALE GENOMIC DNA]</scope>
    <source>
        <strain evidence="2 3">NIH1004</strain>
    </source>
</reference>
<sequence>MLLNPVSLAMVLFRELLLYASMAFMVAHSTQGVKSGDEAIVTASRMSANQTYSKSPIMNVFPRASWLLMDWLAVPTKRT</sequence>
<evidence type="ECO:0000313" key="2">
    <source>
        <dbReference type="EMBL" id="THC90448.1"/>
    </source>
</evidence>
<dbReference type="Proteomes" id="UP000308092">
    <property type="component" value="Unassembled WGS sequence"/>
</dbReference>
<evidence type="ECO:0008006" key="4">
    <source>
        <dbReference type="Google" id="ProtNLM"/>
    </source>
</evidence>
<feature type="chain" id="PRO_5020993130" description="Secreted protein" evidence="1">
    <location>
        <begin position="33"/>
        <end position="79"/>
    </location>
</feature>